<evidence type="ECO:0000259" key="1">
    <source>
        <dbReference type="SMART" id="SM00421"/>
    </source>
</evidence>
<dbReference type="InterPro" id="IPR000792">
    <property type="entry name" value="Tscrpt_reg_LuxR_C"/>
</dbReference>
<feature type="domain" description="HTH luxR-type" evidence="1">
    <location>
        <begin position="168"/>
        <end position="225"/>
    </location>
</feature>
<comment type="caution">
    <text evidence="2">The sequence shown here is derived from an EMBL/GenBank/DDBJ whole genome shotgun (WGS) entry which is preliminary data.</text>
</comment>
<dbReference type="SMART" id="SM00421">
    <property type="entry name" value="HTH_LUXR"/>
    <property type="match status" value="1"/>
</dbReference>
<sequence>MGVESLSCYIIMDDKMPHTIFPQIGRVMANIGNRNFSRAFHELINTQLAVDAAHLHALPQPWQSPPSSGRAMFDDTVASRGHVLFTDSAHLYPEQESDGYCCRITVFRAPPSPCFSAAERRRLKDISPFLFSILEKHVQALQTAISRAEASKTESLEDRFHERLRETGLKLSERETQVCLGLLAGHTALEQAERLTLKVNTVGSYQRRAAVKLGISGRHSLMRWMYATPEVISMAN</sequence>
<gene>
    <name evidence="2" type="ORF">ALQ04_02873</name>
</gene>
<protein>
    <submittedName>
        <fullName evidence="2">Regulatory protein LuxR</fullName>
    </submittedName>
</protein>
<dbReference type="AlphaFoldDB" id="A0A3M4M9C3"/>
<evidence type="ECO:0000313" key="3">
    <source>
        <dbReference type="Proteomes" id="UP000277236"/>
    </source>
</evidence>
<accession>A0A3M4M9C3</accession>
<dbReference type="GO" id="GO:0003677">
    <property type="term" value="F:DNA binding"/>
    <property type="evidence" value="ECO:0007669"/>
    <property type="project" value="InterPro"/>
</dbReference>
<evidence type="ECO:0000313" key="2">
    <source>
        <dbReference type="EMBL" id="RMQ50422.1"/>
    </source>
</evidence>
<dbReference type="Gene3D" id="1.10.10.10">
    <property type="entry name" value="Winged helix-like DNA-binding domain superfamily/Winged helix DNA-binding domain"/>
    <property type="match status" value="1"/>
</dbReference>
<organism evidence="2 3">
    <name type="scientific">Pseudomonas cichorii</name>
    <dbReference type="NCBI Taxonomy" id="36746"/>
    <lineage>
        <taxon>Bacteria</taxon>
        <taxon>Pseudomonadati</taxon>
        <taxon>Pseudomonadota</taxon>
        <taxon>Gammaproteobacteria</taxon>
        <taxon>Pseudomonadales</taxon>
        <taxon>Pseudomonadaceae</taxon>
        <taxon>Pseudomonas</taxon>
    </lineage>
</organism>
<proteinExistence type="predicted"/>
<dbReference type="Pfam" id="PF00196">
    <property type="entry name" value="GerE"/>
    <property type="match status" value="1"/>
</dbReference>
<dbReference type="InterPro" id="IPR016032">
    <property type="entry name" value="Sig_transdc_resp-reg_C-effctor"/>
</dbReference>
<dbReference type="Proteomes" id="UP000277236">
    <property type="component" value="Unassembled WGS sequence"/>
</dbReference>
<dbReference type="GO" id="GO:0006355">
    <property type="term" value="P:regulation of DNA-templated transcription"/>
    <property type="evidence" value="ECO:0007669"/>
    <property type="project" value="InterPro"/>
</dbReference>
<dbReference type="EMBL" id="RBRE01000010">
    <property type="protein sequence ID" value="RMQ50422.1"/>
    <property type="molecule type" value="Genomic_DNA"/>
</dbReference>
<dbReference type="SUPFAM" id="SSF46894">
    <property type="entry name" value="C-terminal effector domain of the bipartite response regulators"/>
    <property type="match status" value="1"/>
</dbReference>
<reference evidence="2 3" key="1">
    <citation type="submission" date="2018-08" db="EMBL/GenBank/DDBJ databases">
        <title>Recombination of ecologically and evolutionarily significant loci maintains genetic cohesion in the Pseudomonas syringae species complex.</title>
        <authorList>
            <person name="Dillon M."/>
            <person name="Thakur S."/>
            <person name="Almeida R.N.D."/>
            <person name="Weir B.S."/>
            <person name="Guttman D.S."/>
        </authorList>
    </citation>
    <scope>NUCLEOTIDE SEQUENCE [LARGE SCALE GENOMIC DNA]</scope>
    <source>
        <strain evidence="2 3">ICMP 3353</strain>
    </source>
</reference>
<name>A0A3M4M9C3_PSECI</name>
<dbReference type="InterPro" id="IPR036388">
    <property type="entry name" value="WH-like_DNA-bd_sf"/>
</dbReference>